<dbReference type="CDD" id="cd01647">
    <property type="entry name" value="RT_LTR"/>
    <property type="match status" value="1"/>
</dbReference>
<dbReference type="SUPFAM" id="SSF53098">
    <property type="entry name" value="Ribonuclease H-like"/>
    <property type="match status" value="1"/>
</dbReference>
<keyword evidence="2" id="KW-0548">Nucleotidyltransferase</keyword>
<dbReference type="InterPro" id="IPR043502">
    <property type="entry name" value="DNA/RNA_pol_sf"/>
</dbReference>
<evidence type="ECO:0000256" key="6">
    <source>
        <dbReference type="ARBA" id="ARBA00022918"/>
    </source>
</evidence>
<accession>A0A8S3UZ72</accession>
<dbReference type="AlphaFoldDB" id="A0A8S3UZ72"/>
<dbReference type="Gene3D" id="1.10.340.70">
    <property type="match status" value="1"/>
</dbReference>
<dbReference type="Pfam" id="PF17921">
    <property type="entry name" value="Integrase_H2C2"/>
    <property type="match status" value="1"/>
</dbReference>
<dbReference type="Pfam" id="PF00665">
    <property type="entry name" value="rve"/>
    <property type="match status" value="1"/>
</dbReference>
<comment type="caution">
    <text evidence="9">The sequence shown here is derived from an EMBL/GenBank/DDBJ whole genome shotgun (WGS) entry which is preliminary data.</text>
</comment>
<feature type="region of interest" description="Disordered" evidence="7">
    <location>
        <begin position="1093"/>
        <end position="1180"/>
    </location>
</feature>
<evidence type="ECO:0000256" key="4">
    <source>
        <dbReference type="ARBA" id="ARBA00022759"/>
    </source>
</evidence>
<dbReference type="InterPro" id="IPR001969">
    <property type="entry name" value="Aspartic_peptidase_AS"/>
</dbReference>
<dbReference type="GO" id="GO:0003676">
    <property type="term" value="F:nucleic acid binding"/>
    <property type="evidence" value="ECO:0007669"/>
    <property type="project" value="InterPro"/>
</dbReference>
<protein>
    <recommendedName>
        <fullName evidence="8">Integrase catalytic domain-containing protein</fullName>
    </recommendedName>
</protein>
<dbReference type="InterPro" id="IPR036397">
    <property type="entry name" value="RNaseH_sf"/>
</dbReference>
<dbReference type="SUPFAM" id="SSF56672">
    <property type="entry name" value="DNA/RNA polymerases"/>
    <property type="match status" value="1"/>
</dbReference>
<dbReference type="Gene3D" id="3.30.420.10">
    <property type="entry name" value="Ribonuclease H-like superfamily/Ribonuclease H"/>
    <property type="match status" value="1"/>
</dbReference>
<evidence type="ECO:0000256" key="5">
    <source>
        <dbReference type="ARBA" id="ARBA00022801"/>
    </source>
</evidence>
<evidence type="ECO:0000256" key="7">
    <source>
        <dbReference type="SAM" id="MobiDB-lite"/>
    </source>
</evidence>
<gene>
    <name evidence="9" type="ORF">MEDL_62144</name>
</gene>
<dbReference type="Gene3D" id="3.30.70.270">
    <property type="match status" value="1"/>
</dbReference>
<dbReference type="PANTHER" id="PTHR37984">
    <property type="entry name" value="PROTEIN CBG26694"/>
    <property type="match status" value="1"/>
</dbReference>
<dbReference type="InterPro" id="IPR043128">
    <property type="entry name" value="Rev_trsase/Diguanyl_cyclase"/>
</dbReference>
<evidence type="ECO:0000256" key="1">
    <source>
        <dbReference type="ARBA" id="ARBA00022679"/>
    </source>
</evidence>
<dbReference type="Pfam" id="PF00078">
    <property type="entry name" value="RVT_1"/>
    <property type="match status" value="1"/>
</dbReference>
<dbReference type="Gene3D" id="2.40.70.10">
    <property type="entry name" value="Acid Proteases"/>
    <property type="match status" value="1"/>
</dbReference>
<evidence type="ECO:0000256" key="3">
    <source>
        <dbReference type="ARBA" id="ARBA00022722"/>
    </source>
</evidence>
<dbReference type="InterPro" id="IPR016197">
    <property type="entry name" value="Chromo-like_dom_sf"/>
</dbReference>
<dbReference type="SUPFAM" id="SSF54160">
    <property type="entry name" value="Chromo domain-like"/>
    <property type="match status" value="1"/>
</dbReference>
<dbReference type="InterPro" id="IPR050951">
    <property type="entry name" value="Retrovirus_Pol_polyprotein"/>
</dbReference>
<dbReference type="InterPro" id="IPR012337">
    <property type="entry name" value="RNaseH-like_sf"/>
</dbReference>
<dbReference type="EMBL" id="CAJPWZ010003049">
    <property type="protein sequence ID" value="CAG2250395.1"/>
    <property type="molecule type" value="Genomic_DNA"/>
</dbReference>
<dbReference type="InterPro" id="IPR001584">
    <property type="entry name" value="Integrase_cat-core"/>
</dbReference>
<keyword evidence="4" id="KW-0255">Endonuclease</keyword>
<keyword evidence="5" id="KW-0378">Hydrolase</keyword>
<dbReference type="CDD" id="cd00303">
    <property type="entry name" value="retropepsin_like"/>
    <property type="match status" value="1"/>
</dbReference>
<keyword evidence="3" id="KW-0540">Nuclease</keyword>
<dbReference type="PROSITE" id="PS50994">
    <property type="entry name" value="INTEGRASE"/>
    <property type="match status" value="1"/>
</dbReference>
<dbReference type="SUPFAM" id="SSF50630">
    <property type="entry name" value="Acid proteases"/>
    <property type="match status" value="1"/>
</dbReference>
<proteinExistence type="predicted"/>
<sequence>MPVTIDNIEIAALIDSGSSINVISQQLFNSLPEHYRNSFKSANEKILLANNASINIVGTARIKIKVPTGKHWLHVYILSQTSNPLILGTNYLFTNKIVLDFGKLYINTKTVKVKCQKRISVPANSEFFMWSKLGKNVLYGTQGICTSSDYMNKIGLLTAKAVVSVDQKNSVPVKLMNVTNEPITIQRGKVLAIFKVLDTDYSITSLEPDNGKMQSVQNVQLSHRTENESDDSKFLSYFDIPSHLSDTEKSKLSQCLQSNKCLFVTDENPDLGYTDIVHHKICMKSDFKPKNQRPYRLPPDKKEALREHLDELLRQNIIAPVSETEDVPIISPIVLVSKQDRNKKQQENSQKSSAKYRFCCDFRYLNSQVQDFSYFIPDLTELTESFSGKTPNYLASIDLSSGFFQMPVDKDSQKYTAFNTCFGTFKFRRLPMGLSSAPSSFQLLMDKILQGLTFKEEIVGDINIEGGYKFPSFRHSDSSENDQINNIRVDQNLTSNFNLLNPDHQHKPDLQTTAEYDADTEDDVPCKQNKLKRKIVSKRKLLSIPNIRINPSENNPVSVNNTDIEIVSDNDMKQNIEIQNPTNTVDTDISVPSTDRSSDDQSTVLNEHDSDIFNLTTDVNTDQDNQMRRQVEMIDLFERSDFSVESLSNLQRKDSEYGKFVSYLDKGELPKSQKEARKLLLQSPDFMLINGLLFHSRIAKSKRAKNLKNYQLVLPAVVVKTVISMYHDSSLGGHGGIQHTIDLIKEKYFFSKLAQKISDYIKSCPACQRRKLTKINTKAGIVAYRTPDSPFQVWQIDIFGPINPISPTGNQYVCTAIDLFSKFVFAEAIPTADTITVSEVLFRMVSQFGVFDTIISDQGSEFISKCFKEVCRLLDINHEYTPSFAHHCLGACERSHRTLAERMTPYIADGKNWQDLLPCILFSMNNTVNASLGYSPFEIVYGRRPNFPLTGHFRQDINTLPNDCHEYVQNLCARLEIIRSEVKEHALTSQIKMVERVNDSLNPLQYAEHDYVYLSKNPTGQGQKLKYRYAGPYIIHKIHSPHMVVLKDPDSQKCLPNPIHINRIKPAYVRQPNPAQYFMDQVETKIHVNTTTDQNTASDFSETSELSNTTVSHSEINDNDSNDTENDTGKILMNNNSNNATDEQTKKCKGKSIQSPIRKSTRLKKKPARFEDESFTDPGDKTVSSDENRFYKVKRILARKIMDGTMSYLVHFIGEPAQNARWLKESDFDKKTRDLIKHRLPPQIL</sequence>
<dbReference type="FunFam" id="1.10.340.70:FF:000001">
    <property type="entry name" value="Retrovirus-related Pol polyprotein from transposon gypsy-like Protein"/>
    <property type="match status" value="1"/>
</dbReference>
<feature type="compositionally biased region" description="Polar residues" evidence="7">
    <location>
        <begin position="1093"/>
        <end position="1113"/>
    </location>
</feature>
<keyword evidence="10" id="KW-1185">Reference proteome</keyword>
<keyword evidence="1" id="KW-0808">Transferase</keyword>
<evidence type="ECO:0000256" key="2">
    <source>
        <dbReference type="ARBA" id="ARBA00022695"/>
    </source>
</evidence>
<evidence type="ECO:0000313" key="10">
    <source>
        <dbReference type="Proteomes" id="UP000683360"/>
    </source>
</evidence>
<feature type="compositionally biased region" description="Basic and acidic residues" evidence="7">
    <location>
        <begin position="1168"/>
        <end position="1180"/>
    </location>
</feature>
<reference evidence="9" key="1">
    <citation type="submission" date="2021-03" db="EMBL/GenBank/DDBJ databases">
        <authorList>
            <person name="Bekaert M."/>
        </authorList>
    </citation>
    <scope>NUCLEOTIDE SEQUENCE</scope>
</reference>
<dbReference type="GO" id="GO:0004519">
    <property type="term" value="F:endonuclease activity"/>
    <property type="evidence" value="ECO:0007669"/>
    <property type="project" value="UniProtKB-KW"/>
</dbReference>
<dbReference type="Gene3D" id="3.10.10.10">
    <property type="entry name" value="HIV Type 1 Reverse Transcriptase, subunit A, domain 1"/>
    <property type="match status" value="1"/>
</dbReference>
<dbReference type="InterPro" id="IPR000477">
    <property type="entry name" value="RT_dom"/>
</dbReference>
<evidence type="ECO:0000259" key="8">
    <source>
        <dbReference type="PROSITE" id="PS50994"/>
    </source>
</evidence>
<dbReference type="InterPro" id="IPR021109">
    <property type="entry name" value="Peptidase_aspartic_dom_sf"/>
</dbReference>
<dbReference type="GO" id="GO:0006508">
    <property type="term" value="P:proteolysis"/>
    <property type="evidence" value="ECO:0007669"/>
    <property type="project" value="InterPro"/>
</dbReference>
<dbReference type="PROSITE" id="PS00141">
    <property type="entry name" value="ASP_PROTEASE"/>
    <property type="match status" value="1"/>
</dbReference>
<dbReference type="OrthoDB" id="425619at2759"/>
<evidence type="ECO:0000313" key="9">
    <source>
        <dbReference type="EMBL" id="CAG2250395.1"/>
    </source>
</evidence>
<feature type="compositionally biased region" description="Acidic residues" evidence="7">
    <location>
        <begin position="1117"/>
        <end position="1126"/>
    </location>
</feature>
<organism evidence="9 10">
    <name type="scientific">Mytilus edulis</name>
    <name type="common">Blue mussel</name>
    <dbReference type="NCBI Taxonomy" id="6550"/>
    <lineage>
        <taxon>Eukaryota</taxon>
        <taxon>Metazoa</taxon>
        <taxon>Spiralia</taxon>
        <taxon>Lophotrochozoa</taxon>
        <taxon>Mollusca</taxon>
        <taxon>Bivalvia</taxon>
        <taxon>Autobranchia</taxon>
        <taxon>Pteriomorphia</taxon>
        <taxon>Mytilida</taxon>
        <taxon>Mytiloidea</taxon>
        <taxon>Mytilidae</taxon>
        <taxon>Mytilinae</taxon>
        <taxon>Mytilus</taxon>
    </lineage>
</organism>
<feature type="domain" description="Integrase catalytic" evidence="8">
    <location>
        <begin position="786"/>
        <end position="944"/>
    </location>
</feature>
<feature type="compositionally biased region" description="Polar residues" evidence="7">
    <location>
        <begin position="1133"/>
        <end position="1142"/>
    </location>
</feature>
<name>A0A8S3UZ72_MYTED</name>
<keyword evidence="6" id="KW-0695">RNA-directed DNA polymerase</keyword>
<dbReference type="InterPro" id="IPR041588">
    <property type="entry name" value="Integrase_H2C2"/>
</dbReference>
<feature type="region of interest" description="Disordered" evidence="7">
    <location>
        <begin position="579"/>
        <end position="603"/>
    </location>
</feature>
<dbReference type="Gene3D" id="2.40.50.40">
    <property type="match status" value="1"/>
</dbReference>
<dbReference type="GO" id="GO:0003964">
    <property type="term" value="F:RNA-directed DNA polymerase activity"/>
    <property type="evidence" value="ECO:0007669"/>
    <property type="project" value="UniProtKB-KW"/>
</dbReference>
<dbReference type="Proteomes" id="UP000683360">
    <property type="component" value="Unassembled WGS sequence"/>
</dbReference>
<dbReference type="GO" id="GO:0015074">
    <property type="term" value="P:DNA integration"/>
    <property type="evidence" value="ECO:0007669"/>
    <property type="project" value="InterPro"/>
</dbReference>
<dbReference type="PANTHER" id="PTHR37984:SF5">
    <property type="entry name" value="PROTEIN NYNRIN-LIKE"/>
    <property type="match status" value="1"/>
</dbReference>
<dbReference type="GO" id="GO:0004190">
    <property type="term" value="F:aspartic-type endopeptidase activity"/>
    <property type="evidence" value="ECO:0007669"/>
    <property type="project" value="InterPro"/>
</dbReference>